<accession>A0A9P0JT03</accession>
<sequence>MSRNVRKRAQALSDADSDSSDELSGIMTQLNKLSRKVSRLQKKRKRREPSPESSDSSVGERSLSQIIRPATVGLVNYDTSSSGHGTLERNNVAECDVAERSVAERSVAECSVAISDEILRLLGKNSVDDQASTKDINSELVQIWSHILQEGLDSEVLATICKKYSPPTNLSLANAPKLNSEVLSVLTEQHKQRDLKLSKRQDQMGAALVAIGKALTILLEKGKGAHTRVLVECLSDAGRLISDIHHEESTCRRNLVSVSVDKQLRGTLSNVSVDGWLFGQNLGDRVKAAREMEKLSSNPKPKAVTATLTSSVNFKGLPRVNVKGYRDRPKYSRKTPSSEAKTPR</sequence>
<evidence type="ECO:0000256" key="1">
    <source>
        <dbReference type="SAM" id="MobiDB-lite"/>
    </source>
</evidence>
<dbReference type="PANTHER" id="PTHR34239:SF2">
    <property type="entry name" value="TRANSPOSABLE ELEMENT P TRANSPOSASE_THAP9 CONSERVED DOMAIN-CONTAINING PROTEIN"/>
    <property type="match status" value="1"/>
</dbReference>
<feature type="region of interest" description="Disordered" evidence="1">
    <location>
        <begin position="1"/>
        <end position="62"/>
    </location>
</feature>
<organism evidence="2 3">
    <name type="scientific">Acanthoscelides obtectus</name>
    <name type="common">Bean weevil</name>
    <name type="synonym">Bruchus obtectus</name>
    <dbReference type="NCBI Taxonomy" id="200917"/>
    <lineage>
        <taxon>Eukaryota</taxon>
        <taxon>Metazoa</taxon>
        <taxon>Ecdysozoa</taxon>
        <taxon>Arthropoda</taxon>
        <taxon>Hexapoda</taxon>
        <taxon>Insecta</taxon>
        <taxon>Pterygota</taxon>
        <taxon>Neoptera</taxon>
        <taxon>Endopterygota</taxon>
        <taxon>Coleoptera</taxon>
        <taxon>Polyphaga</taxon>
        <taxon>Cucujiformia</taxon>
        <taxon>Chrysomeloidea</taxon>
        <taxon>Chrysomelidae</taxon>
        <taxon>Bruchinae</taxon>
        <taxon>Bruchini</taxon>
        <taxon>Acanthoscelides</taxon>
    </lineage>
</organism>
<feature type="compositionally biased region" description="Basic residues" evidence="1">
    <location>
        <begin position="33"/>
        <end position="47"/>
    </location>
</feature>
<comment type="caution">
    <text evidence="2">The sequence shown here is derived from an EMBL/GenBank/DDBJ whole genome shotgun (WGS) entry which is preliminary data.</text>
</comment>
<dbReference type="Proteomes" id="UP001152888">
    <property type="component" value="Unassembled WGS sequence"/>
</dbReference>
<name>A0A9P0JT03_ACAOB</name>
<gene>
    <name evidence="2" type="ORF">ACAOBT_LOCUS3407</name>
</gene>
<dbReference type="EMBL" id="CAKOFQ010006685">
    <property type="protein sequence ID" value="CAH1959845.1"/>
    <property type="molecule type" value="Genomic_DNA"/>
</dbReference>
<feature type="region of interest" description="Disordered" evidence="1">
    <location>
        <begin position="319"/>
        <end position="344"/>
    </location>
</feature>
<dbReference type="PANTHER" id="PTHR34239">
    <property type="entry name" value="APPLE DOMAIN-CONTAINING PROTEIN"/>
    <property type="match status" value="1"/>
</dbReference>
<feature type="compositionally biased region" description="Low complexity" evidence="1">
    <location>
        <begin position="51"/>
        <end position="62"/>
    </location>
</feature>
<evidence type="ECO:0000313" key="3">
    <source>
        <dbReference type="Proteomes" id="UP001152888"/>
    </source>
</evidence>
<dbReference type="OrthoDB" id="6744247at2759"/>
<feature type="compositionally biased region" description="Polar residues" evidence="1">
    <location>
        <begin position="334"/>
        <end position="344"/>
    </location>
</feature>
<keyword evidence="3" id="KW-1185">Reference proteome</keyword>
<dbReference type="AlphaFoldDB" id="A0A9P0JT03"/>
<reference evidence="2" key="1">
    <citation type="submission" date="2022-03" db="EMBL/GenBank/DDBJ databases">
        <authorList>
            <person name="Sayadi A."/>
        </authorList>
    </citation>
    <scope>NUCLEOTIDE SEQUENCE</scope>
</reference>
<evidence type="ECO:0000313" key="2">
    <source>
        <dbReference type="EMBL" id="CAH1959845.1"/>
    </source>
</evidence>
<protein>
    <submittedName>
        <fullName evidence="2">Uncharacterized protein</fullName>
    </submittedName>
</protein>
<proteinExistence type="predicted"/>